<evidence type="ECO:0000313" key="2">
    <source>
        <dbReference type="Proteomes" id="UP001597525"/>
    </source>
</evidence>
<dbReference type="RefSeq" id="WP_320185049.1">
    <property type="nucleotide sequence ID" value="NZ_CP138332.1"/>
</dbReference>
<evidence type="ECO:0000313" key="1">
    <source>
        <dbReference type="EMBL" id="MFD2967262.1"/>
    </source>
</evidence>
<keyword evidence="2" id="KW-1185">Reference proteome</keyword>
<protein>
    <recommendedName>
        <fullName evidence="3">Lipoprotein</fullName>
    </recommendedName>
</protein>
<accession>A0ABW6BEC3</accession>
<gene>
    <name evidence="1" type="ORF">ACFS7Y_07680</name>
</gene>
<dbReference type="EMBL" id="JBHUPB010000005">
    <property type="protein sequence ID" value="MFD2967262.1"/>
    <property type="molecule type" value="Genomic_DNA"/>
</dbReference>
<dbReference type="Proteomes" id="UP001597525">
    <property type="component" value="Unassembled WGS sequence"/>
</dbReference>
<name>A0ABW6BEC3_9SPHI</name>
<evidence type="ECO:0008006" key="3">
    <source>
        <dbReference type="Google" id="ProtNLM"/>
    </source>
</evidence>
<organism evidence="1 2">
    <name type="scientific">Sphingobacterium bambusae</name>
    <dbReference type="NCBI Taxonomy" id="662858"/>
    <lineage>
        <taxon>Bacteria</taxon>
        <taxon>Pseudomonadati</taxon>
        <taxon>Bacteroidota</taxon>
        <taxon>Sphingobacteriia</taxon>
        <taxon>Sphingobacteriales</taxon>
        <taxon>Sphingobacteriaceae</taxon>
        <taxon>Sphingobacterium</taxon>
    </lineage>
</organism>
<comment type="caution">
    <text evidence="1">The sequence shown here is derived from an EMBL/GenBank/DDBJ whole genome shotgun (WGS) entry which is preliminary data.</text>
</comment>
<dbReference type="PROSITE" id="PS51257">
    <property type="entry name" value="PROKAR_LIPOPROTEIN"/>
    <property type="match status" value="1"/>
</dbReference>
<proteinExistence type="predicted"/>
<reference evidence="2" key="1">
    <citation type="journal article" date="2019" name="Int. J. Syst. Evol. Microbiol.">
        <title>The Global Catalogue of Microorganisms (GCM) 10K type strain sequencing project: providing services to taxonomists for standard genome sequencing and annotation.</title>
        <authorList>
            <consortium name="The Broad Institute Genomics Platform"/>
            <consortium name="The Broad Institute Genome Sequencing Center for Infectious Disease"/>
            <person name="Wu L."/>
            <person name="Ma J."/>
        </authorList>
    </citation>
    <scope>NUCLEOTIDE SEQUENCE [LARGE SCALE GENOMIC DNA]</scope>
    <source>
        <strain evidence="2">KCTC 22814</strain>
    </source>
</reference>
<sequence>MKLLFSVGCLAAIALTSCGGSNEPATAINAEQFDQLRENKENAGKRFSVTGYPYLSGDVTVGNNMNISVELYTEPKGEGELLGSFKLGYKDRKNGMYVPDEFTAEDLQIFDNEGKSSGINDKITISFTMKLDVKRAPITGQTKVVKDENGMMKSVERAPQYYGDGPVDIKIERAN</sequence>